<dbReference type="Proteomes" id="UP000218231">
    <property type="component" value="Unassembled WGS sequence"/>
</dbReference>
<evidence type="ECO:0000256" key="5">
    <source>
        <dbReference type="ARBA" id="ARBA00022729"/>
    </source>
</evidence>
<dbReference type="InterPro" id="IPR011009">
    <property type="entry name" value="Kinase-like_dom_sf"/>
</dbReference>
<accession>A0A2A2LTI5</accession>
<feature type="compositionally biased region" description="Low complexity" evidence="15">
    <location>
        <begin position="490"/>
        <end position="502"/>
    </location>
</feature>
<gene>
    <name evidence="19" type="ORF">WR25_06164</name>
</gene>
<dbReference type="PROSITE" id="PS50011">
    <property type="entry name" value="PROTEIN_KINASE_DOM"/>
    <property type="match status" value="1"/>
</dbReference>
<dbReference type="InterPro" id="IPR018297">
    <property type="entry name" value="A/G_cyclase_CS"/>
</dbReference>
<keyword evidence="10" id="KW-0325">Glycoprotein</keyword>
<dbReference type="FunFam" id="3.30.70.1230:FF:000023">
    <property type="entry name" value="Guanylate cyclase"/>
    <property type="match status" value="1"/>
</dbReference>
<evidence type="ECO:0000256" key="1">
    <source>
        <dbReference type="ARBA" id="ARBA00001436"/>
    </source>
</evidence>
<comment type="subcellular location">
    <subcellularLocation>
        <location evidence="2">Membrane</location>
        <topology evidence="2">Single-pass type I membrane protein</topology>
    </subcellularLocation>
</comment>
<keyword evidence="7 16" id="KW-1133">Transmembrane helix</keyword>
<evidence type="ECO:0000259" key="17">
    <source>
        <dbReference type="PROSITE" id="PS50011"/>
    </source>
</evidence>
<evidence type="ECO:0000313" key="20">
    <source>
        <dbReference type="Proteomes" id="UP000218231"/>
    </source>
</evidence>
<dbReference type="GO" id="GO:0007635">
    <property type="term" value="P:chemosensory behavior"/>
    <property type="evidence" value="ECO:0007669"/>
    <property type="project" value="UniProtKB-ARBA"/>
</dbReference>
<dbReference type="SUPFAM" id="SSF55073">
    <property type="entry name" value="Nucleotide cyclase"/>
    <property type="match status" value="1"/>
</dbReference>
<evidence type="ECO:0000256" key="12">
    <source>
        <dbReference type="ARBA" id="ARBA00023293"/>
    </source>
</evidence>
<dbReference type="OrthoDB" id="1890790at2759"/>
<dbReference type="Gene3D" id="3.40.50.2300">
    <property type="match status" value="2"/>
</dbReference>
<keyword evidence="12 14" id="KW-0141">cGMP biosynthesis</keyword>
<evidence type="ECO:0000256" key="3">
    <source>
        <dbReference type="ARBA" id="ARBA00012202"/>
    </source>
</evidence>
<dbReference type="GO" id="GO:0001653">
    <property type="term" value="F:peptide receptor activity"/>
    <property type="evidence" value="ECO:0007669"/>
    <property type="project" value="TreeGrafter"/>
</dbReference>
<dbReference type="GO" id="GO:0004383">
    <property type="term" value="F:guanylate cyclase activity"/>
    <property type="evidence" value="ECO:0007669"/>
    <property type="project" value="UniProtKB-EC"/>
</dbReference>
<evidence type="ECO:0000256" key="4">
    <source>
        <dbReference type="ARBA" id="ARBA00022692"/>
    </source>
</evidence>
<dbReference type="SMART" id="SM00044">
    <property type="entry name" value="CYCc"/>
    <property type="match status" value="1"/>
</dbReference>
<dbReference type="Pfam" id="PF00211">
    <property type="entry name" value="Guanylate_cyc"/>
    <property type="match status" value="1"/>
</dbReference>
<evidence type="ECO:0000256" key="14">
    <source>
        <dbReference type="RuleBase" id="RU003431"/>
    </source>
</evidence>
<keyword evidence="20" id="KW-1185">Reference proteome</keyword>
<dbReference type="SUPFAM" id="SSF56112">
    <property type="entry name" value="Protein kinase-like (PK-like)"/>
    <property type="match status" value="1"/>
</dbReference>
<keyword evidence="11 13" id="KW-0456">Lyase</keyword>
<feature type="region of interest" description="Disordered" evidence="15">
    <location>
        <begin position="480"/>
        <end position="506"/>
    </location>
</feature>
<dbReference type="GO" id="GO:0004016">
    <property type="term" value="F:adenylate cyclase activity"/>
    <property type="evidence" value="ECO:0007669"/>
    <property type="project" value="TreeGrafter"/>
</dbReference>
<dbReference type="SUPFAM" id="SSF53822">
    <property type="entry name" value="Periplasmic binding protein-like I"/>
    <property type="match status" value="1"/>
</dbReference>
<dbReference type="InterPro" id="IPR001828">
    <property type="entry name" value="ANF_lig-bd_rcpt"/>
</dbReference>
<keyword evidence="6" id="KW-0547">Nucleotide-binding</keyword>
<evidence type="ECO:0000256" key="2">
    <source>
        <dbReference type="ARBA" id="ARBA00004479"/>
    </source>
</evidence>
<sequence length="1011" mass="113217">MGLLMVKDNSAERLYTGYRTSAAAAIIAIYRLRREGILTILYDECDENLASGYAVDLINNYKVDVIIGPTCNDPAVAVSVLAAYYNIPVLIWGSVNAGVMLDPGRFKTTATLSTTSTYLATAIYNLCLQFGWNQFVFLYNQLGDNGKCNSMQADFLASLDLTNILNQRNDVDLAYSLELIDLSTDPLTTALQSVISRGRIFVMCTADDSVRLRIMAMISDLGMDTNEYVYIFADTRSKGFSSLQGGKEIYVWETSNETQSASELEQSKKVFRNAIFVIDMMGQGTVAENYSVFGNEVIERMNEPPFSCNADCSQSVYRYAAQYAGQLHDAVYAYGVALNKSIAQNPSVSGPVTIDEDLSRNPTLYLQILNELDEPEIFASINLGFDSVNFTPLYKDENAELWRNWGGQRPRSVPLCGFTGTLCPVDFVSAYLGFVVAGAAVIVIALLAGLYGIYASIRAKHREEERLDSLWKVPHASLKQTNKKGKAENSMRSFSSGPSSTSTKREPVVAMKHQSRIVLTEAERKEMRSLKSLENDNLCRFIGLSLDAPQMLSIWRYCSRGSLADVIKKQNLQMDNFFIYALMKDVVTGLAYIHGSFLQFHGHLTSEFCLIDDRWQIKLAYHGPKSLRNSDKYIVKEIIYLLKKGGMNPIRPSLITSEQIEINPAFLHLIRDCWTERPSERPTIDMVRNSLRSMNTESRSDNLMDHVFTMMESYATVLEEEVDSRTKELVEEKKKSDLLLYRMLPKQVAEKLKLGQPVEPETFESVTLFFSDVVSFTKLAAKCTPLQVVNLLNDLYTLFDGIIDQHDVYKVETIGDGYLCVSGLPHRNGNEHARHVALMSLQLIRELVDFRVPHLPTERINIRIGIHCGSVVSGVVGLTMPRYCLFGDAVNTASRMESNGKPGQIHLSAEANYMLTQIVKGFITESRGDVIIKGKGVMETFWLKGVDHDAGANQYLPRSIIKSNVFEVKEQPTKPESAQRSVTPDSEKGLYMDYKEKAAITQQRPGRGMMS</sequence>
<keyword evidence="9" id="KW-0675">Receptor</keyword>
<evidence type="ECO:0000256" key="16">
    <source>
        <dbReference type="SAM" id="Phobius"/>
    </source>
</evidence>
<evidence type="ECO:0000256" key="8">
    <source>
        <dbReference type="ARBA" id="ARBA00023136"/>
    </source>
</evidence>
<comment type="catalytic activity">
    <reaction evidence="1 14">
        <text>GTP = 3',5'-cyclic GMP + diphosphate</text>
        <dbReference type="Rhea" id="RHEA:13665"/>
        <dbReference type="ChEBI" id="CHEBI:33019"/>
        <dbReference type="ChEBI" id="CHEBI:37565"/>
        <dbReference type="ChEBI" id="CHEBI:57746"/>
        <dbReference type="EC" id="4.6.1.2"/>
    </reaction>
</comment>
<comment type="caution">
    <text evidence="19">The sequence shown here is derived from an EMBL/GenBank/DDBJ whole genome shotgun (WGS) entry which is preliminary data.</text>
</comment>
<dbReference type="EMBL" id="LIAE01006449">
    <property type="protein sequence ID" value="PAV89503.1"/>
    <property type="molecule type" value="Genomic_DNA"/>
</dbReference>
<feature type="transmembrane region" description="Helical" evidence="16">
    <location>
        <begin position="431"/>
        <end position="454"/>
    </location>
</feature>
<dbReference type="STRING" id="2018661.A0A2A2LTI5"/>
<dbReference type="PANTHER" id="PTHR11920">
    <property type="entry name" value="GUANYLYL CYCLASE"/>
    <property type="match status" value="1"/>
</dbReference>
<evidence type="ECO:0000256" key="7">
    <source>
        <dbReference type="ARBA" id="ARBA00022989"/>
    </source>
</evidence>
<dbReference type="InterPro" id="IPR001054">
    <property type="entry name" value="A/G_cyclase"/>
</dbReference>
<protein>
    <recommendedName>
        <fullName evidence="3 14">Guanylate cyclase</fullName>
        <ecNumber evidence="3 14">4.6.1.2</ecNumber>
    </recommendedName>
</protein>
<dbReference type="GO" id="GO:0007168">
    <property type="term" value="P:receptor guanylyl cyclase signaling pathway"/>
    <property type="evidence" value="ECO:0007669"/>
    <property type="project" value="TreeGrafter"/>
</dbReference>
<evidence type="ECO:0000256" key="13">
    <source>
        <dbReference type="RuleBase" id="RU000405"/>
    </source>
</evidence>
<dbReference type="InterPro" id="IPR028082">
    <property type="entry name" value="Peripla_BP_I"/>
</dbReference>
<keyword evidence="4 16" id="KW-0812">Transmembrane</keyword>
<dbReference type="InterPro" id="IPR050401">
    <property type="entry name" value="Cyclic_nucleotide_synthase"/>
</dbReference>
<dbReference type="AlphaFoldDB" id="A0A2A2LTI5"/>
<reference evidence="19 20" key="1">
    <citation type="journal article" date="2017" name="Curr. Biol.">
        <title>Genome architecture and evolution of a unichromosomal asexual nematode.</title>
        <authorList>
            <person name="Fradin H."/>
            <person name="Zegar C."/>
            <person name="Gutwein M."/>
            <person name="Lucas J."/>
            <person name="Kovtun M."/>
            <person name="Corcoran D."/>
            <person name="Baugh L.R."/>
            <person name="Kiontke K."/>
            <person name="Gunsalus K."/>
            <person name="Fitch D.H."/>
            <person name="Piano F."/>
        </authorList>
    </citation>
    <scope>NUCLEOTIDE SEQUENCE [LARGE SCALE GENOMIC DNA]</scope>
    <source>
        <strain evidence="19">PF1309</strain>
    </source>
</reference>
<organism evidence="19 20">
    <name type="scientific">Diploscapter pachys</name>
    <dbReference type="NCBI Taxonomy" id="2018661"/>
    <lineage>
        <taxon>Eukaryota</taxon>
        <taxon>Metazoa</taxon>
        <taxon>Ecdysozoa</taxon>
        <taxon>Nematoda</taxon>
        <taxon>Chromadorea</taxon>
        <taxon>Rhabditida</taxon>
        <taxon>Rhabditina</taxon>
        <taxon>Rhabditomorpha</taxon>
        <taxon>Rhabditoidea</taxon>
        <taxon>Rhabditidae</taxon>
        <taxon>Diploscapter</taxon>
    </lineage>
</organism>
<dbReference type="Gene3D" id="1.10.510.10">
    <property type="entry name" value="Transferase(Phosphotransferase) domain 1"/>
    <property type="match status" value="2"/>
</dbReference>
<evidence type="ECO:0000259" key="18">
    <source>
        <dbReference type="PROSITE" id="PS50125"/>
    </source>
</evidence>
<evidence type="ECO:0000256" key="11">
    <source>
        <dbReference type="ARBA" id="ARBA00023239"/>
    </source>
</evidence>
<comment type="similarity">
    <text evidence="13">Belongs to the adenylyl cyclase class-4/guanylyl cyclase family.</text>
</comment>
<feature type="domain" description="Guanylate cyclase" evidence="18">
    <location>
        <begin position="767"/>
        <end position="897"/>
    </location>
</feature>
<dbReference type="GO" id="GO:0005524">
    <property type="term" value="F:ATP binding"/>
    <property type="evidence" value="ECO:0007669"/>
    <property type="project" value="InterPro"/>
</dbReference>
<dbReference type="GO" id="GO:0006935">
    <property type="term" value="P:chemotaxis"/>
    <property type="evidence" value="ECO:0007669"/>
    <property type="project" value="UniProtKB-ARBA"/>
</dbReference>
<dbReference type="EC" id="4.6.1.2" evidence="3 14"/>
<dbReference type="PROSITE" id="PS00452">
    <property type="entry name" value="GUANYLATE_CYCLASE_1"/>
    <property type="match status" value="1"/>
</dbReference>
<dbReference type="InterPro" id="IPR000719">
    <property type="entry name" value="Prot_kinase_dom"/>
</dbReference>
<evidence type="ECO:0000256" key="6">
    <source>
        <dbReference type="ARBA" id="ARBA00022741"/>
    </source>
</evidence>
<keyword evidence="8 16" id="KW-0472">Membrane</keyword>
<dbReference type="Gene3D" id="3.30.70.1230">
    <property type="entry name" value="Nucleotide cyclase"/>
    <property type="match status" value="1"/>
</dbReference>
<dbReference type="InterPro" id="IPR001245">
    <property type="entry name" value="Ser-Thr/Tyr_kinase_cat_dom"/>
</dbReference>
<dbReference type="GO" id="GO:0005886">
    <property type="term" value="C:plasma membrane"/>
    <property type="evidence" value="ECO:0007669"/>
    <property type="project" value="TreeGrafter"/>
</dbReference>
<evidence type="ECO:0000256" key="15">
    <source>
        <dbReference type="SAM" id="MobiDB-lite"/>
    </source>
</evidence>
<evidence type="ECO:0000256" key="10">
    <source>
        <dbReference type="ARBA" id="ARBA00023180"/>
    </source>
</evidence>
<dbReference type="PROSITE" id="PS50125">
    <property type="entry name" value="GUANYLATE_CYCLASE_2"/>
    <property type="match status" value="1"/>
</dbReference>
<evidence type="ECO:0000256" key="9">
    <source>
        <dbReference type="ARBA" id="ARBA00023170"/>
    </source>
</evidence>
<dbReference type="Pfam" id="PF01094">
    <property type="entry name" value="ANF_receptor"/>
    <property type="match status" value="1"/>
</dbReference>
<dbReference type="PANTHER" id="PTHR11920:SF495">
    <property type="entry name" value="RECEPTOR-TYPE GUANYLATE CYCLASE GCY-7"/>
    <property type="match status" value="1"/>
</dbReference>
<dbReference type="Pfam" id="PF07714">
    <property type="entry name" value="PK_Tyr_Ser-Thr"/>
    <property type="match status" value="1"/>
</dbReference>
<keyword evidence="5" id="KW-0732">Signal</keyword>
<dbReference type="GO" id="GO:0035556">
    <property type="term" value="P:intracellular signal transduction"/>
    <property type="evidence" value="ECO:0007669"/>
    <property type="project" value="InterPro"/>
</dbReference>
<feature type="domain" description="Protein kinase" evidence="17">
    <location>
        <begin position="478"/>
        <end position="770"/>
    </location>
</feature>
<dbReference type="CDD" id="cd06352">
    <property type="entry name" value="PBP1_NPR_GC-like"/>
    <property type="match status" value="1"/>
</dbReference>
<dbReference type="CDD" id="cd07302">
    <property type="entry name" value="CHD"/>
    <property type="match status" value="1"/>
</dbReference>
<name>A0A2A2LTI5_9BILA</name>
<proteinExistence type="inferred from homology"/>
<dbReference type="InterPro" id="IPR029787">
    <property type="entry name" value="Nucleotide_cyclase"/>
</dbReference>
<evidence type="ECO:0000313" key="19">
    <source>
        <dbReference type="EMBL" id="PAV89503.1"/>
    </source>
</evidence>
<dbReference type="GO" id="GO:0004672">
    <property type="term" value="F:protein kinase activity"/>
    <property type="evidence" value="ECO:0007669"/>
    <property type="project" value="InterPro"/>
</dbReference>